<dbReference type="GeneID" id="54455050"/>
<dbReference type="RefSeq" id="XP_033578168.1">
    <property type="nucleotide sequence ID" value="XM_033714157.1"/>
</dbReference>
<evidence type="ECO:0000313" key="4">
    <source>
        <dbReference type="RefSeq" id="XP_033578168.1"/>
    </source>
</evidence>
<proteinExistence type="predicted"/>
<feature type="domain" description="Single-strand DNA deaminase toxin A-like C-terminal" evidence="1">
    <location>
        <begin position="76"/>
        <end position="133"/>
    </location>
</feature>
<sequence>MELALRNEADYRKTFLTPPKESDPRKLSFQRAPVESTTTIALTREGARCLKSVTFQVSREKAVTILLRGGPFEPIAAMSGRSHRAHDSFISGEEWTEKALQLAEIVGHIFTISDYDRRKPRSFQASHAETQLIAWYIDHRAFLPRDRVPDTELDCKIEFTERKSKDEEERGEARRLWEKDICFYSWQREMHQKLIAMSENAPPVCLTKATIIVSAYGREICDDCKKFVKRLNSCFRLSIELIERTRPKPLKRHVGFADESDSDTST</sequence>
<protein>
    <recommendedName>
        <fullName evidence="1">Single-strand DNA deaminase toxin A-like C-terminal domain-containing protein</fullName>
    </recommendedName>
</protein>
<dbReference type="EMBL" id="MU003699">
    <property type="protein sequence ID" value="KAF2811204.1"/>
    <property type="molecule type" value="Genomic_DNA"/>
</dbReference>
<dbReference type="Pfam" id="PF24120">
    <property type="entry name" value="SsdA_C"/>
    <property type="match status" value="1"/>
</dbReference>
<gene>
    <name evidence="2 4" type="ORF">BDZ99DRAFT_297926</name>
</gene>
<dbReference type="AlphaFoldDB" id="A0A6A6YT45"/>
<name>A0A6A6YT45_9PEZI</name>
<reference evidence="4" key="2">
    <citation type="submission" date="2020-04" db="EMBL/GenBank/DDBJ databases">
        <authorList>
            <consortium name="NCBI Genome Project"/>
        </authorList>
    </citation>
    <scope>NUCLEOTIDE SEQUENCE</scope>
    <source>
        <strain evidence="4">CBS 304.34</strain>
    </source>
</reference>
<reference evidence="2 4" key="1">
    <citation type="journal article" date="2020" name="Stud. Mycol.">
        <title>101 Dothideomycetes genomes: a test case for predicting lifestyles and emergence of pathogens.</title>
        <authorList>
            <person name="Haridas S."/>
            <person name="Albert R."/>
            <person name="Binder M."/>
            <person name="Bloem J."/>
            <person name="Labutti K."/>
            <person name="Salamov A."/>
            <person name="Andreopoulos B."/>
            <person name="Baker S."/>
            <person name="Barry K."/>
            <person name="Bills G."/>
            <person name="Bluhm B."/>
            <person name="Cannon C."/>
            <person name="Castanera R."/>
            <person name="Culley D."/>
            <person name="Daum C."/>
            <person name="Ezra D."/>
            <person name="Gonzalez J."/>
            <person name="Henrissat B."/>
            <person name="Kuo A."/>
            <person name="Liang C."/>
            <person name="Lipzen A."/>
            <person name="Lutzoni F."/>
            <person name="Magnuson J."/>
            <person name="Mondo S."/>
            <person name="Nolan M."/>
            <person name="Ohm R."/>
            <person name="Pangilinan J."/>
            <person name="Park H.-J."/>
            <person name="Ramirez L."/>
            <person name="Alfaro M."/>
            <person name="Sun H."/>
            <person name="Tritt A."/>
            <person name="Yoshinaga Y."/>
            <person name="Zwiers L.-H."/>
            <person name="Turgeon B."/>
            <person name="Goodwin S."/>
            <person name="Spatafora J."/>
            <person name="Crous P."/>
            <person name="Grigoriev I."/>
        </authorList>
    </citation>
    <scope>NUCLEOTIDE SEQUENCE</scope>
    <source>
        <strain evidence="2 4">CBS 304.34</strain>
    </source>
</reference>
<keyword evidence="3" id="KW-1185">Reference proteome</keyword>
<evidence type="ECO:0000259" key="1">
    <source>
        <dbReference type="Pfam" id="PF24120"/>
    </source>
</evidence>
<organism evidence="2">
    <name type="scientific">Mytilinidion resinicola</name>
    <dbReference type="NCBI Taxonomy" id="574789"/>
    <lineage>
        <taxon>Eukaryota</taxon>
        <taxon>Fungi</taxon>
        <taxon>Dikarya</taxon>
        <taxon>Ascomycota</taxon>
        <taxon>Pezizomycotina</taxon>
        <taxon>Dothideomycetes</taxon>
        <taxon>Pleosporomycetidae</taxon>
        <taxon>Mytilinidiales</taxon>
        <taxon>Mytilinidiaceae</taxon>
        <taxon>Mytilinidion</taxon>
    </lineage>
</organism>
<reference evidence="4" key="3">
    <citation type="submission" date="2025-04" db="UniProtKB">
        <authorList>
            <consortium name="RefSeq"/>
        </authorList>
    </citation>
    <scope>IDENTIFICATION</scope>
    <source>
        <strain evidence="4">CBS 304.34</strain>
    </source>
</reference>
<evidence type="ECO:0000313" key="2">
    <source>
        <dbReference type="EMBL" id="KAF2811204.1"/>
    </source>
</evidence>
<dbReference type="Proteomes" id="UP000504636">
    <property type="component" value="Unplaced"/>
</dbReference>
<accession>A0A6A6YT45</accession>
<dbReference type="InterPro" id="IPR057517">
    <property type="entry name" value="SsdA-like_C"/>
</dbReference>
<evidence type="ECO:0000313" key="3">
    <source>
        <dbReference type="Proteomes" id="UP000504636"/>
    </source>
</evidence>
<dbReference type="OrthoDB" id="3660009at2759"/>